<dbReference type="InterPro" id="IPR049623">
    <property type="entry name" value="PA_CoA_lig_proteobact_actino"/>
</dbReference>
<dbReference type="InterPro" id="IPR011880">
    <property type="entry name" value="PA_CoA_ligase"/>
</dbReference>
<comment type="function">
    <text evidence="1">Catalyzes the activation of phenylacetic acid (PA) to phenylacetyl-CoA (PA-CoA).</text>
</comment>
<dbReference type="NCBIfam" id="TIGR02155">
    <property type="entry name" value="PA_CoA_ligase"/>
    <property type="match status" value="1"/>
</dbReference>
<dbReference type="PANTHER" id="PTHR43439:SF1">
    <property type="entry name" value="PHENYLACETATE-COENZYME A LIGASE"/>
    <property type="match status" value="1"/>
</dbReference>
<feature type="domain" description="AMP-dependent ligase C-terminal" evidence="3">
    <location>
        <begin position="337"/>
        <end position="430"/>
    </location>
</feature>
<dbReference type="InterPro" id="IPR000873">
    <property type="entry name" value="AMP-dep_synth/lig_dom"/>
</dbReference>
<dbReference type="GO" id="GO:0016874">
    <property type="term" value="F:ligase activity"/>
    <property type="evidence" value="ECO:0007669"/>
    <property type="project" value="UniProtKB-KW"/>
</dbReference>
<name>A0ABQ3NLX3_STRVG</name>
<organism evidence="4 5">
    <name type="scientific">Streptomyces virginiae</name>
    <name type="common">Streptomyces cinnamonensis</name>
    <dbReference type="NCBI Taxonomy" id="1961"/>
    <lineage>
        <taxon>Bacteria</taxon>
        <taxon>Bacillati</taxon>
        <taxon>Actinomycetota</taxon>
        <taxon>Actinomycetes</taxon>
        <taxon>Kitasatosporales</taxon>
        <taxon>Streptomycetaceae</taxon>
        <taxon>Streptomyces</taxon>
    </lineage>
</organism>
<protein>
    <recommendedName>
        <fullName evidence="1">Phenylacetate-coenzyme A ligase</fullName>
        <ecNumber evidence="1">6.2.1.30</ecNumber>
    </recommendedName>
    <alternativeName>
        <fullName evidence="1">Phenylacetyl-CoA ligase</fullName>
    </alternativeName>
</protein>
<dbReference type="Proteomes" id="UP000660554">
    <property type="component" value="Unassembled WGS sequence"/>
</dbReference>
<gene>
    <name evidence="4" type="ORF">Scinn_32270</name>
</gene>
<evidence type="ECO:0000259" key="2">
    <source>
        <dbReference type="Pfam" id="PF00501"/>
    </source>
</evidence>
<evidence type="ECO:0000256" key="1">
    <source>
        <dbReference type="PIRNR" id="PIRNR006444"/>
    </source>
</evidence>
<dbReference type="CDD" id="cd05913">
    <property type="entry name" value="PaaK"/>
    <property type="match status" value="1"/>
</dbReference>
<comment type="similarity">
    <text evidence="1">Belongs to the phenylacetyl-CoA ligase family.</text>
</comment>
<keyword evidence="5" id="KW-1185">Reference proteome</keyword>
<keyword evidence="1" id="KW-0547">Nucleotide-binding</keyword>
<dbReference type="PIRSF" id="PIRSF006444">
    <property type="entry name" value="PaaK"/>
    <property type="match status" value="1"/>
</dbReference>
<dbReference type="SUPFAM" id="SSF56801">
    <property type="entry name" value="Acetyl-CoA synthetase-like"/>
    <property type="match status" value="1"/>
</dbReference>
<sequence>MAAQAGFHDEGERLSRDELAALQLTRLRATLHRVYERVPFYRQAFDKAGVHPDDCRSLADLSLFPLTTKADLRDQYPFGMFAVPRSEVRRIHASSGTTGRPTVVGYTDGDLSTWSDVVARSIRAAGGRPGQIVHIAYGYGLFTGGLGAHYGAERLGCTVVPASGGMTDRQVRLIEDFRPEVIMVTPSYMLTLLDEMERQGIDPRSTSLRTGIFGAEPWTEEMRREIEERLGMDAVDIYGLSEVIGPGVAQECVETKDGLHIWEDHFYPEVVDPLTGAVLPEGELGELVFTSLTKEAMPVVRYRTRDLTRLLPGTARPAFRRMEKITGRSDDMIILRGVNLYPTQVEEILLRTPGLAPHFQLRLAREGRMDTLTVRVEARRDTDAALREAAAADVVQAVKAGIGVSVRVEVVDPETLERSVGKIKRLVDLRTADRRPTG</sequence>
<dbReference type="EMBL" id="BNDV01000008">
    <property type="protein sequence ID" value="GHI13764.1"/>
    <property type="molecule type" value="Genomic_DNA"/>
</dbReference>
<accession>A0ABQ3NLX3</accession>
<dbReference type="Pfam" id="PF14535">
    <property type="entry name" value="AMP-binding_C_2"/>
    <property type="match status" value="1"/>
</dbReference>
<keyword evidence="1 4" id="KW-0436">Ligase</keyword>
<feature type="domain" description="AMP-dependent synthetase/ligase" evidence="2">
    <location>
        <begin position="94"/>
        <end position="289"/>
    </location>
</feature>
<dbReference type="Gene3D" id="3.40.50.12780">
    <property type="entry name" value="N-terminal domain of ligase-like"/>
    <property type="match status" value="1"/>
</dbReference>
<evidence type="ECO:0000259" key="3">
    <source>
        <dbReference type="Pfam" id="PF14535"/>
    </source>
</evidence>
<comment type="catalytic activity">
    <reaction evidence="1">
        <text>2-phenylacetate + ATP + CoA = phenylacetyl-CoA + AMP + diphosphate</text>
        <dbReference type="Rhea" id="RHEA:20956"/>
        <dbReference type="ChEBI" id="CHEBI:18401"/>
        <dbReference type="ChEBI" id="CHEBI:30616"/>
        <dbReference type="ChEBI" id="CHEBI:33019"/>
        <dbReference type="ChEBI" id="CHEBI:57287"/>
        <dbReference type="ChEBI" id="CHEBI:57390"/>
        <dbReference type="ChEBI" id="CHEBI:456215"/>
        <dbReference type="EC" id="6.2.1.30"/>
    </reaction>
</comment>
<dbReference type="Gene3D" id="3.30.300.30">
    <property type="match status" value="1"/>
</dbReference>
<dbReference type="RefSeq" id="WP_053626094.1">
    <property type="nucleotide sequence ID" value="NZ_BMRU01000002.1"/>
</dbReference>
<evidence type="ECO:0000313" key="4">
    <source>
        <dbReference type="EMBL" id="GHI13764.1"/>
    </source>
</evidence>
<dbReference type="InterPro" id="IPR051414">
    <property type="entry name" value="Adenylate-forming_Reductase"/>
</dbReference>
<dbReference type="InterPro" id="IPR042099">
    <property type="entry name" value="ANL_N_sf"/>
</dbReference>
<dbReference type="InterPro" id="IPR028154">
    <property type="entry name" value="AMP-dep_Lig_C"/>
</dbReference>
<comment type="caution">
    <text evidence="4">The sequence shown here is derived from an EMBL/GenBank/DDBJ whole genome shotgun (WGS) entry which is preliminary data.</text>
</comment>
<dbReference type="GeneID" id="86952774"/>
<dbReference type="EC" id="6.2.1.30" evidence="1"/>
<comment type="pathway">
    <text evidence="1">Aromatic compound metabolism; phenylacetate degradation.</text>
</comment>
<dbReference type="Pfam" id="PF00501">
    <property type="entry name" value="AMP-binding"/>
    <property type="match status" value="1"/>
</dbReference>
<dbReference type="PANTHER" id="PTHR43439">
    <property type="entry name" value="PHENYLACETATE-COENZYME A LIGASE"/>
    <property type="match status" value="1"/>
</dbReference>
<proteinExistence type="inferred from homology"/>
<evidence type="ECO:0000313" key="5">
    <source>
        <dbReference type="Proteomes" id="UP000660554"/>
    </source>
</evidence>
<dbReference type="InterPro" id="IPR045851">
    <property type="entry name" value="AMP-bd_C_sf"/>
</dbReference>
<reference evidence="5" key="1">
    <citation type="submission" date="2020-09" db="EMBL/GenBank/DDBJ databases">
        <title>Whole genome shotgun sequence of Streptomyces cinnamonensis NBRC 15873.</title>
        <authorList>
            <person name="Komaki H."/>
            <person name="Tamura T."/>
        </authorList>
    </citation>
    <scope>NUCLEOTIDE SEQUENCE [LARGE SCALE GENOMIC DNA]</scope>
    <source>
        <strain evidence="5">NBRC 15873</strain>
    </source>
</reference>